<dbReference type="OrthoDB" id="507840at2"/>
<dbReference type="Gene3D" id="2.70.70.10">
    <property type="entry name" value="Glucose Permease (Domain IIA)"/>
    <property type="match status" value="1"/>
</dbReference>
<comment type="caution">
    <text evidence="2">The sequence shown here is derived from an EMBL/GenBank/DDBJ whole genome shotgun (WGS) entry which is preliminary data.</text>
</comment>
<gene>
    <name evidence="2" type="ORF">DYY88_10060</name>
</gene>
<dbReference type="GO" id="GO:0004222">
    <property type="term" value="F:metalloendopeptidase activity"/>
    <property type="evidence" value="ECO:0007669"/>
    <property type="project" value="TreeGrafter"/>
</dbReference>
<dbReference type="PANTHER" id="PTHR21666">
    <property type="entry name" value="PEPTIDASE-RELATED"/>
    <property type="match status" value="1"/>
</dbReference>
<proteinExistence type="predicted"/>
<feature type="domain" description="M23ase beta-sheet core" evidence="1">
    <location>
        <begin position="77"/>
        <end position="137"/>
    </location>
</feature>
<accession>A0A4Q7EB38</accession>
<dbReference type="InterPro" id="IPR016047">
    <property type="entry name" value="M23ase_b-sheet_dom"/>
</dbReference>
<dbReference type="PANTHER" id="PTHR21666:SF293">
    <property type="entry name" value="SLL1488 PROTEIN"/>
    <property type="match status" value="1"/>
</dbReference>
<reference evidence="2 3" key="1">
    <citation type="submission" date="2018-11" db="EMBL/GenBank/DDBJ databases">
        <title>Whole genome sequencing of an environmental sample.</title>
        <authorList>
            <person name="Sarangi A.N."/>
            <person name="Singh D."/>
            <person name="Tripathy S."/>
        </authorList>
    </citation>
    <scope>NUCLEOTIDE SEQUENCE [LARGE SCALE GENOMIC DNA]</scope>
    <source>
        <strain evidence="2 3">Lakshadweep</strain>
    </source>
</reference>
<evidence type="ECO:0000259" key="1">
    <source>
        <dbReference type="Pfam" id="PF01551"/>
    </source>
</evidence>
<protein>
    <submittedName>
        <fullName evidence="2">M23 family metallopeptidase</fullName>
    </submittedName>
</protein>
<organism evidence="2 3">
    <name type="scientific">Leptolyngbya iicbica LK</name>
    <dbReference type="NCBI Taxonomy" id="2294035"/>
    <lineage>
        <taxon>Bacteria</taxon>
        <taxon>Bacillati</taxon>
        <taxon>Cyanobacteriota</taxon>
        <taxon>Cyanophyceae</taxon>
        <taxon>Leptolyngbyales</taxon>
        <taxon>Leptolyngbyaceae</taxon>
        <taxon>Leptolyngbya group</taxon>
        <taxon>Leptolyngbya</taxon>
        <taxon>Leptolyngbya iicbica</taxon>
    </lineage>
</organism>
<dbReference type="Proteomes" id="UP000292459">
    <property type="component" value="Unassembled WGS sequence"/>
</dbReference>
<dbReference type="SUPFAM" id="SSF51261">
    <property type="entry name" value="Duplicated hybrid motif"/>
    <property type="match status" value="1"/>
</dbReference>
<name>A0A4Q7EB38_9CYAN</name>
<evidence type="ECO:0000313" key="2">
    <source>
        <dbReference type="EMBL" id="RZM79851.1"/>
    </source>
</evidence>
<dbReference type="AlphaFoldDB" id="A0A4Q7EB38"/>
<feature type="domain" description="M23ase beta-sheet core" evidence="1">
    <location>
        <begin position="147"/>
        <end position="188"/>
    </location>
</feature>
<dbReference type="CDD" id="cd12797">
    <property type="entry name" value="M23_peptidase"/>
    <property type="match status" value="1"/>
</dbReference>
<dbReference type="InterPro" id="IPR050570">
    <property type="entry name" value="Cell_wall_metabolism_enzyme"/>
</dbReference>
<evidence type="ECO:0000313" key="3">
    <source>
        <dbReference type="Proteomes" id="UP000292459"/>
    </source>
</evidence>
<keyword evidence="3" id="KW-1185">Reference proteome</keyword>
<dbReference type="InterPro" id="IPR011055">
    <property type="entry name" value="Dup_hybrid_motif"/>
</dbReference>
<dbReference type="EMBL" id="QVFV01000002">
    <property type="protein sequence ID" value="RZM79851.1"/>
    <property type="molecule type" value="Genomic_DNA"/>
</dbReference>
<sequence length="202" mass="22751">MFLAWRWCRCWIRRGVFLVLGIALIMGLRWPALSKPAFAQVESIALWQQASFPVENFQAYTSAFGYRTSPTGGGGSQFHYGLDMAAPQGSYVRNWWSGKVIEVSDHTSCGTSAVIQSGQWEHRYCHMSGWVEVSNGRRYLVDPDGSIRYEQGQELPTGERLGRVGMTGRTTGPHLHWMLKFNGEWVDPGLVLRAMYEAQQAG</sequence>
<dbReference type="Pfam" id="PF01551">
    <property type="entry name" value="Peptidase_M23"/>
    <property type="match status" value="2"/>
</dbReference>